<feature type="transmembrane region" description="Helical" evidence="1">
    <location>
        <begin position="268"/>
        <end position="292"/>
    </location>
</feature>
<dbReference type="AlphaFoldDB" id="A0AAV3P3H0"/>
<dbReference type="Proteomes" id="UP001454036">
    <property type="component" value="Unassembled WGS sequence"/>
</dbReference>
<dbReference type="SUPFAM" id="SSF52540">
    <property type="entry name" value="P-loop containing nucleoside triphosphate hydrolases"/>
    <property type="match status" value="1"/>
</dbReference>
<keyword evidence="1" id="KW-1133">Transmembrane helix</keyword>
<sequence>MKHKVNYSDDDQSSDLNKKHCWWRTCEKFGENGELKMDLSDLSKLTPELKILREMERLSLIAEEGVDDLRHKLIAYRSGDFWLPVGGLKKEDMHIPPVITILLAGVSGSGKSSLVNLMYSVLGRSGLIPFAQISSGSRNVVTLFLEEMRSGFCVYDTRGFDCGEMGHCLEELSSWMEDGVRHNQPCLRPGDEKLHKMALTSSFNGKAVEATKDIFHCPSLRNATCVTDQGILPEELDPVTAFSVTETIYRALIQADITHQPKSDIIQYLVRIFCCIMYWIGAFFAALARFFWNFTRKHKLNG</sequence>
<accession>A0AAV3P3H0</accession>
<evidence type="ECO:0000256" key="1">
    <source>
        <dbReference type="SAM" id="Phobius"/>
    </source>
</evidence>
<evidence type="ECO:0000313" key="2">
    <source>
        <dbReference type="EMBL" id="GAA0146014.1"/>
    </source>
</evidence>
<dbReference type="EMBL" id="BAABME010000862">
    <property type="protein sequence ID" value="GAA0146014.1"/>
    <property type="molecule type" value="Genomic_DNA"/>
</dbReference>
<gene>
    <name evidence="2" type="ORF">LIER_06064</name>
</gene>
<name>A0AAV3P3H0_LITER</name>
<organism evidence="2 3">
    <name type="scientific">Lithospermum erythrorhizon</name>
    <name type="common">Purple gromwell</name>
    <name type="synonym">Lithospermum officinale var. erythrorhizon</name>
    <dbReference type="NCBI Taxonomy" id="34254"/>
    <lineage>
        <taxon>Eukaryota</taxon>
        <taxon>Viridiplantae</taxon>
        <taxon>Streptophyta</taxon>
        <taxon>Embryophyta</taxon>
        <taxon>Tracheophyta</taxon>
        <taxon>Spermatophyta</taxon>
        <taxon>Magnoliopsida</taxon>
        <taxon>eudicotyledons</taxon>
        <taxon>Gunneridae</taxon>
        <taxon>Pentapetalae</taxon>
        <taxon>asterids</taxon>
        <taxon>lamiids</taxon>
        <taxon>Boraginales</taxon>
        <taxon>Boraginaceae</taxon>
        <taxon>Boraginoideae</taxon>
        <taxon>Lithospermeae</taxon>
        <taxon>Lithospermum</taxon>
    </lineage>
</organism>
<keyword evidence="3" id="KW-1185">Reference proteome</keyword>
<evidence type="ECO:0000313" key="3">
    <source>
        <dbReference type="Proteomes" id="UP001454036"/>
    </source>
</evidence>
<proteinExistence type="predicted"/>
<protein>
    <submittedName>
        <fullName evidence="2">Uncharacterized protein</fullName>
    </submittedName>
</protein>
<dbReference type="InterPro" id="IPR027417">
    <property type="entry name" value="P-loop_NTPase"/>
</dbReference>
<keyword evidence="1" id="KW-0812">Transmembrane</keyword>
<dbReference type="Gene3D" id="3.40.50.300">
    <property type="entry name" value="P-loop containing nucleotide triphosphate hydrolases"/>
    <property type="match status" value="1"/>
</dbReference>
<dbReference type="PANTHER" id="PTHR14241">
    <property type="entry name" value="INTERFERON-INDUCED PROTEIN 44"/>
    <property type="match status" value="1"/>
</dbReference>
<comment type="caution">
    <text evidence="2">The sequence shown here is derived from an EMBL/GenBank/DDBJ whole genome shotgun (WGS) entry which is preliminary data.</text>
</comment>
<reference evidence="2 3" key="1">
    <citation type="submission" date="2024-01" db="EMBL/GenBank/DDBJ databases">
        <title>The complete chloroplast genome sequence of Lithospermum erythrorhizon: insights into the phylogenetic relationship among Boraginaceae species and the maternal lineages of purple gromwells.</title>
        <authorList>
            <person name="Okada T."/>
            <person name="Watanabe K."/>
        </authorList>
    </citation>
    <scope>NUCLEOTIDE SEQUENCE [LARGE SCALE GENOMIC DNA]</scope>
</reference>
<keyword evidence="1" id="KW-0472">Membrane</keyword>
<dbReference type="PANTHER" id="PTHR14241:SF24">
    <property type="entry name" value="G DOMAIN-CONTAINING PROTEIN"/>
    <property type="match status" value="1"/>
</dbReference>